<evidence type="ECO:0000256" key="2">
    <source>
        <dbReference type="PROSITE-ProRule" id="PRU00335"/>
    </source>
</evidence>
<keyword evidence="1 2" id="KW-0238">DNA-binding</keyword>
<proteinExistence type="predicted"/>
<protein>
    <submittedName>
        <fullName evidence="4">TetR/AcrR family transcriptional regulator</fullName>
    </submittedName>
</protein>
<reference evidence="4 5" key="1">
    <citation type="submission" date="2019-01" db="EMBL/GenBank/DDBJ databases">
        <title>Weissella sp. nov., a novel lactic acid bacterium isolated from animal feces.</title>
        <authorList>
            <person name="Wang L.-T."/>
        </authorList>
    </citation>
    <scope>NUCLEOTIDE SEQUENCE [LARGE SCALE GENOMIC DNA]</scope>
    <source>
        <strain evidence="4 5">8H-2</strain>
    </source>
</reference>
<gene>
    <name evidence="4" type="ORF">ESZ50_10820</name>
</gene>
<dbReference type="Gene3D" id="1.10.357.10">
    <property type="entry name" value="Tetracycline Repressor, domain 2"/>
    <property type="match status" value="1"/>
</dbReference>
<dbReference type="GO" id="GO:0003677">
    <property type="term" value="F:DNA binding"/>
    <property type="evidence" value="ECO:0007669"/>
    <property type="project" value="UniProtKB-UniRule"/>
</dbReference>
<dbReference type="SUPFAM" id="SSF46689">
    <property type="entry name" value="Homeodomain-like"/>
    <property type="match status" value="1"/>
</dbReference>
<sequence length="181" mass="21265">MEKISRKIILKTAQEIIIETKNSEVSLSQIANGLGVTHAAIYKYFESKQVLWEEVSSAWFKEEIIDKIKFDNKTNSRVDTLHSWLYQFANLKKNTYINDRTMFTLNTKYVDNHPKVLRKVLQPAYQEIDRIMDFNDPSLKRAEAILSAFAIFSLPTFKETWLDSDYQDRFDTLWNIIKSGL</sequence>
<evidence type="ECO:0000313" key="5">
    <source>
        <dbReference type="Proteomes" id="UP000371977"/>
    </source>
</evidence>
<keyword evidence="5" id="KW-1185">Reference proteome</keyword>
<organism evidence="4 5">
    <name type="scientific">Weissella muntiaci</name>
    <dbReference type="NCBI Taxonomy" id="2508881"/>
    <lineage>
        <taxon>Bacteria</taxon>
        <taxon>Bacillati</taxon>
        <taxon>Bacillota</taxon>
        <taxon>Bacilli</taxon>
        <taxon>Lactobacillales</taxon>
        <taxon>Lactobacillaceae</taxon>
        <taxon>Weissella</taxon>
    </lineage>
</organism>
<evidence type="ECO:0000259" key="3">
    <source>
        <dbReference type="PROSITE" id="PS50977"/>
    </source>
</evidence>
<dbReference type="OrthoDB" id="9815924at2"/>
<comment type="caution">
    <text evidence="4">The sequence shown here is derived from an EMBL/GenBank/DDBJ whole genome shotgun (WGS) entry which is preliminary data.</text>
</comment>
<evidence type="ECO:0000256" key="1">
    <source>
        <dbReference type="ARBA" id="ARBA00023125"/>
    </source>
</evidence>
<dbReference type="InterPro" id="IPR001647">
    <property type="entry name" value="HTH_TetR"/>
</dbReference>
<feature type="DNA-binding region" description="H-T-H motif" evidence="2">
    <location>
        <begin position="26"/>
        <end position="45"/>
    </location>
</feature>
<feature type="domain" description="HTH tetR-type" evidence="3">
    <location>
        <begin position="3"/>
        <end position="63"/>
    </location>
</feature>
<dbReference type="PROSITE" id="PS50977">
    <property type="entry name" value="HTH_TETR_2"/>
    <property type="match status" value="1"/>
</dbReference>
<dbReference type="Proteomes" id="UP000371977">
    <property type="component" value="Unassembled WGS sequence"/>
</dbReference>
<evidence type="ECO:0000313" key="4">
    <source>
        <dbReference type="EMBL" id="TYC47838.1"/>
    </source>
</evidence>
<dbReference type="InterPro" id="IPR009057">
    <property type="entry name" value="Homeodomain-like_sf"/>
</dbReference>
<accession>A0A6C2C1H3</accession>
<dbReference type="Pfam" id="PF00440">
    <property type="entry name" value="TetR_N"/>
    <property type="match status" value="1"/>
</dbReference>
<dbReference type="EMBL" id="SDGZ01000028">
    <property type="protein sequence ID" value="TYC47838.1"/>
    <property type="molecule type" value="Genomic_DNA"/>
</dbReference>
<dbReference type="RefSeq" id="WP_148623876.1">
    <property type="nucleotide sequence ID" value="NZ_SDGZ01000028.1"/>
</dbReference>
<name>A0A6C2C1H3_9LACO</name>
<dbReference type="AlphaFoldDB" id="A0A6C2C1H3"/>